<dbReference type="PROSITE" id="PS50111">
    <property type="entry name" value="CHEMOTAXIS_TRANSDUC_2"/>
    <property type="match status" value="1"/>
</dbReference>
<dbReference type="SMART" id="SM00283">
    <property type="entry name" value="MA"/>
    <property type="match status" value="1"/>
</dbReference>
<dbReference type="InterPro" id="IPR004090">
    <property type="entry name" value="Chemotax_Me-accpt_rcpt"/>
</dbReference>
<dbReference type="Gene3D" id="1.10.287.950">
    <property type="entry name" value="Methyl-accepting chemotaxis protein"/>
    <property type="match status" value="1"/>
</dbReference>
<gene>
    <name evidence="7" type="ORF">MZO42_08390</name>
</gene>
<evidence type="ECO:0000259" key="5">
    <source>
        <dbReference type="PROSITE" id="PS50111"/>
    </source>
</evidence>
<dbReference type="InterPro" id="IPR004089">
    <property type="entry name" value="MCPsignal_dom"/>
</dbReference>
<protein>
    <submittedName>
        <fullName evidence="7">Methyl-accepting chemotaxis protein</fullName>
    </submittedName>
</protein>
<dbReference type="PANTHER" id="PTHR32089">
    <property type="entry name" value="METHYL-ACCEPTING CHEMOTAXIS PROTEIN MCPB"/>
    <property type="match status" value="1"/>
</dbReference>
<dbReference type="PRINTS" id="PR00260">
    <property type="entry name" value="CHEMTRNSDUCR"/>
</dbReference>
<feature type="domain" description="Methyl-accepting transducer" evidence="5">
    <location>
        <begin position="181"/>
        <end position="410"/>
    </location>
</feature>
<dbReference type="SUPFAM" id="SSF54631">
    <property type="entry name" value="CBS-domain pair"/>
    <property type="match status" value="1"/>
</dbReference>
<name>A0ABU3N2C9_9SPHN</name>
<keyword evidence="1 3" id="KW-0807">Transducer</keyword>
<keyword evidence="4" id="KW-0129">CBS domain</keyword>
<dbReference type="InterPro" id="IPR046342">
    <property type="entry name" value="CBS_dom_sf"/>
</dbReference>
<comment type="similarity">
    <text evidence="2">Belongs to the methyl-accepting chemotaxis (MCP) protein family.</text>
</comment>
<evidence type="ECO:0000256" key="2">
    <source>
        <dbReference type="ARBA" id="ARBA00029447"/>
    </source>
</evidence>
<dbReference type="PROSITE" id="PS51371">
    <property type="entry name" value="CBS"/>
    <property type="match status" value="1"/>
</dbReference>
<feature type="domain" description="CBS" evidence="6">
    <location>
        <begin position="20"/>
        <end position="79"/>
    </location>
</feature>
<dbReference type="SUPFAM" id="SSF58104">
    <property type="entry name" value="Methyl-accepting chemotaxis protein (MCP) signaling domain"/>
    <property type="match status" value="1"/>
</dbReference>
<dbReference type="InterPro" id="IPR000644">
    <property type="entry name" value="CBS_dom"/>
</dbReference>
<evidence type="ECO:0000256" key="1">
    <source>
        <dbReference type="ARBA" id="ARBA00023224"/>
    </source>
</evidence>
<dbReference type="Pfam" id="PF00015">
    <property type="entry name" value="MCPsignal"/>
    <property type="match status" value="1"/>
</dbReference>
<evidence type="ECO:0000256" key="3">
    <source>
        <dbReference type="PROSITE-ProRule" id="PRU00284"/>
    </source>
</evidence>
<sequence length="437" mass="45678">MKVAQLPPRSDPNPGWLTGIEAAPPWLTLDDSLFKAVEQFNSDIDLRLMPVVDGNHRPVGAIFEKDVRRLLLNPFGHALLRNPYFGHGVVRHVRACPVAEIGTDIGALIRAYRAANGSEGMILTRNGRLAAVIGNRRLLHLAAEYERSTAAARVARAERIERASAQFEGEVASLARSLGALSAQVQGSAASSADRAAEVGSRAVAVASAASQTSDNMREIAARGRELAVALERVEDNTRAAEVAAGKASALVRAGSARTRELRRAAQTIDLVIGLISDIAGQVNLLALNATIEAARAGEAGRGFTVVANEVKQLSSQTGVAAGRIAAHVEEIRRGIDEVTEGHEQVEGAIAAVVDLAAGVQAAVVAQEDATRTIARNVEEAVGASTAIRHEVEAIGETSEVASASVGGMRGVAAQLEQGATALSDALHDFLAQLRAA</sequence>
<evidence type="ECO:0000313" key="7">
    <source>
        <dbReference type="EMBL" id="MDT8758714.1"/>
    </source>
</evidence>
<comment type="caution">
    <text evidence="7">The sequence shown here is derived from an EMBL/GenBank/DDBJ whole genome shotgun (WGS) entry which is preliminary data.</text>
</comment>
<dbReference type="PANTHER" id="PTHR32089:SF112">
    <property type="entry name" value="LYSOZYME-LIKE PROTEIN-RELATED"/>
    <property type="match status" value="1"/>
</dbReference>
<evidence type="ECO:0000256" key="4">
    <source>
        <dbReference type="PROSITE-ProRule" id="PRU00703"/>
    </source>
</evidence>
<dbReference type="Pfam" id="PF00571">
    <property type="entry name" value="CBS"/>
    <property type="match status" value="1"/>
</dbReference>
<evidence type="ECO:0000259" key="6">
    <source>
        <dbReference type="PROSITE" id="PS51371"/>
    </source>
</evidence>
<dbReference type="EMBL" id="JALMLT010000002">
    <property type="protein sequence ID" value="MDT8758714.1"/>
    <property type="molecule type" value="Genomic_DNA"/>
</dbReference>
<organism evidence="7">
    <name type="scientific">Sphingomonas psychrotolerans</name>
    <dbReference type="NCBI Taxonomy" id="1327635"/>
    <lineage>
        <taxon>Bacteria</taxon>
        <taxon>Pseudomonadati</taxon>
        <taxon>Pseudomonadota</taxon>
        <taxon>Alphaproteobacteria</taxon>
        <taxon>Sphingomonadales</taxon>
        <taxon>Sphingomonadaceae</taxon>
        <taxon>Sphingomonas</taxon>
    </lineage>
</organism>
<reference evidence="7" key="1">
    <citation type="submission" date="2022-04" db="EMBL/GenBank/DDBJ databases">
        <title>Tomato heritable bacteria conferring resistance against bacterial wilt.</title>
        <authorList>
            <person name="Yin J."/>
        </authorList>
    </citation>
    <scope>NUCLEOTIDE SEQUENCE</scope>
    <source>
        <strain evidence="7">Cra20</strain>
    </source>
</reference>
<accession>A0ABU3N2C9</accession>
<proteinExistence type="inferred from homology"/>